<dbReference type="PANTHER" id="PTHR30625">
    <property type="entry name" value="PROTEIN TOLQ"/>
    <property type="match status" value="1"/>
</dbReference>
<evidence type="ECO:0000256" key="9">
    <source>
        <dbReference type="SAM" id="SignalP"/>
    </source>
</evidence>
<name>A0A1R4B2N6_9VIBR</name>
<proteinExistence type="inferred from homology"/>
<gene>
    <name evidence="11" type="primary">exbB_3</name>
    <name evidence="11" type="ORF">VPAL9027_01131</name>
</gene>
<evidence type="ECO:0000256" key="1">
    <source>
        <dbReference type="ARBA" id="ARBA00004651"/>
    </source>
</evidence>
<dbReference type="STRING" id="1918946.VPAL9027_01131"/>
<keyword evidence="4 8" id="KW-1133">Transmembrane helix</keyword>
<feature type="chain" id="PRO_5012865118" evidence="9">
    <location>
        <begin position="24"/>
        <end position="459"/>
    </location>
</feature>
<dbReference type="AlphaFoldDB" id="A0A1R4B2N6"/>
<evidence type="ECO:0000256" key="6">
    <source>
        <dbReference type="RuleBase" id="RU004057"/>
    </source>
</evidence>
<keyword evidence="12" id="KW-1185">Reference proteome</keyword>
<evidence type="ECO:0000313" key="11">
    <source>
        <dbReference type="EMBL" id="SJL83182.1"/>
    </source>
</evidence>
<feature type="domain" description="MotA/TolQ/ExbB proton channel" evidence="10">
    <location>
        <begin position="333"/>
        <end position="440"/>
    </location>
</feature>
<dbReference type="InterPro" id="IPR050790">
    <property type="entry name" value="ExbB/TolQ_transport"/>
</dbReference>
<keyword evidence="6" id="KW-0653">Protein transport</keyword>
<evidence type="ECO:0000256" key="8">
    <source>
        <dbReference type="SAM" id="Phobius"/>
    </source>
</evidence>
<evidence type="ECO:0000259" key="10">
    <source>
        <dbReference type="Pfam" id="PF01618"/>
    </source>
</evidence>
<dbReference type="GO" id="GO:0017038">
    <property type="term" value="P:protein import"/>
    <property type="evidence" value="ECO:0007669"/>
    <property type="project" value="TreeGrafter"/>
</dbReference>
<evidence type="ECO:0000256" key="3">
    <source>
        <dbReference type="ARBA" id="ARBA00022692"/>
    </source>
</evidence>
<dbReference type="PANTHER" id="PTHR30625:SF11">
    <property type="entry name" value="MOTA_TOLQ_EXBB PROTON CHANNEL DOMAIN-CONTAINING PROTEIN"/>
    <property type="match status" value="1"/>
</dbReference>
<comment type="similarity">
    <text evidence="6">Belongs to the exbB/tolQ family.</text>
</comment>
<evidence type="ECO:0000313" key="12">
    <source>
        <dbReference type="Proteomes" id="UP000189475"/>
    </source>
</evidence>
<accession>A0A1R4B2N6</accession>
<reference evidence="11 12" key="1">
    <citation type="submission" date="2017-02" db="EMBL/GenBank/DDBJ databases">
        <authorList>
            <person name="Peterson S.W."/>
        </authorList>
    </citation>
    <scope>NUCLEOTIDE SEQUENCE [LARGE SCALE GENOMIC DNA]</scope>
    <source>
        <strain evidence="11 12">CECT 9027</strain>
    </source>
</reference>
<keyword evidence="3 8" id="KW-0812">Transmembrane</keyword>
<keyword evidence="5 8" id="KW-0472">Membrane</keyword>
<keyword evidence="7" id="KW-0175">Coiled coil</keyword>
<dbReference type="InterPro" id="IPR002898">
    <property type="entry name" value="MotA_ExbB_proton_chnl"/>
</dbReference>
<dbReference type="InterPro" id="IPR017270">
    <property type="entry name" value="MotA/TolQ/ExbB-rel"/>
</dbReference>
<organism evidence="11 12">
    <name type="scientific">Vibrio palustris</name>
    <dbReference type="NCBI Taxonomy" id="1918946"/>
    <lineage>
        <taxon>Bacteria</taxon>
        <taxon>Pseudomonadati</taxon>
        <taxon>Pseudomonadota</taxon>
        <taxon>Gammaproteobacteria</taxon>
        <taxon>Vibrionales</taxon>
        <taxon>Vibrionaceae</taxon>
        <taxon>Vibrio</taxon>
    </lineage>
</organism>
<feature type="transmembrane region" description="Helical" evidence="8">
    <location>
        <begin position="365"/>
        <end position="387"/>
    </location>
</feature>
<comment type="subcellular location">
    <subcellularLocation>
        <location evidence="1">Cell membrane</location>
        <topology evidence="1">Multi-pass membrane protein</topology>
    </subcellularLocation>
    <subcellularLocation>
        <location evidence="6">Membrane</location>
        <topology evidence="6">Multi-pass membrane protein</topology>
    </subcellularLocation>
</comment>
<keyword evidence="6" id="KW-0813">Transport</keyword>
<dbReference type="OrthoDB" id="4045at2"/>
<protein>
    <submittedName>
        <fullName evidence="11">Biopolymer transport protein ExbB</fullName>
    </submittedName>
</protein>
<evidence type="ECO:0000256" key="4">
    <source>
        <dbReference type="ARBA" id="ARBA00022989"/>
    </source>
</evidence>
<dbReference type="RefSeq" id="WP_077313088.1">
    <property type="nucleotide sequence ID" value="NZ_AP024887.1"/>
</dbReference>
<evidence type="ECO:0000256" key="2">
    <source>
        <dbReference type="ARBA" id="ARBA00022475"/>
    </source>
</evidence>
<feature type="signal peptide" evidence="9">
    <location>
        <begin position="1"/>
        <end position="23"/>
    </location>
</feature>
<dbReference type="Proteomes" id="UP000189475">
    <property type="component" value="Unassembled WGS sequence"/>
</dbReference>
<sequence length="459" mass="49734">MKPIKLGVLTLISSVCMVSSTWAADATNTAPAKTLNDLLSKIQSQSVVESTLNKQREQRFLQDEKQQAQLLKKAKADLKAETQRGDKLKASFDGNDKQLTTLTAKLKQRSGSLGEMFGVVRQYAGEFKGSFHASQNDVRFPERDALLSKLASSKELPSTEELESFWQIILHQLVASGETTTTPATVVYGEGKQATTDVTLVGEFNAIADGKYLTYTPATGKFEELSRQPSSSMTGLLDTFTHSKQDYQPIFLDPSRGAILSLMVQSPTVEERVEQGGVVGYVILALGAVGALIAIACYIRLTMIGGKMRKQAKSDAVIEGNPLGEVIAAYKNHAGDNLEDLESKLDEIILRHGPQIQRFISIIKLIASVAPLLGLLGTVMGMIGTFQAITLFGTGDPKLMAGGISEALVTTMLGLVVAIPLLFLYSLVHSKGRRLVQILEEQSAGFIARYQEKLNTAHA</sequence>
<dbReference type="GO" id="GO:0005886">
    <property type="term" value="C:plasma membrane"/>
    <property type="evidence" value="ECO:0007669"/>
    <property type="project" value="UniProtKB-SubCell"/>
</dbReference>
<keyword evidence="2" id="KW-1003">Cell membrane</keyword>
<evidence type="ECO:0000256" key="7">
    <source>
        <dbReference type="SAM" id="Coils"/>
    </source>
</evidence>
<feature type="coiled-coil region" evidence="7">
    <location>
        <begin position="61"/>
        <end position="91"/>
    </location>
</feature>
<feature type="transmembrane region" description="Helical" evidence="8">
    <location>
        <begin position="278"/>
        <end position="301"/>
    </location>
</feature>
<feature type="transmembrane region" description="Helical" evidence="8">
    <location>
        <begin position="407"/>
        <end position="428"/>
    </location>
</feature>
<evidence type="ECO:0000256" key="5">
    <source>
        <dbReference type="ARBA" id="ARBA00023136"/>
    </source>
</evidence>
<dbReference type="EMBL" id="FUFT01000002">
    <property type="protein sequence ID" value="SJL83182.1"/>
    <property type="molecule type" value="Genomic_DNA"/>
</dbReference>
<dbReference type="Pfam" id="PF01618">
    <property type="entry name" value="MotA_ExbB"/>
    <property type="match status" value="1"/>
</dbReference>
<keyword evidence="9" id="KW-0732">Signal</keyword>
<dbReference type="PIRSF" id="PIRSF037714">
    <property type="entry name" value="TolR"/>
    <property type="match status" value="1"/>
</dbReference>